<evidence type="ECO:0000256" key="6">
    <source>
        <dbReference type="ARBA" id="ARBA00023134"/>
    </source>
</evidence>
<keyword evidence="4 8" id="KW-0547">Nucleotide-binding</keyword>
<dbReference type="InterPro" id="IPR025877">
    <property type="entry name" value="MobA-like_NTP_Trfase"/>
</dbReference>
<dbReference type="PATRIC" id="fig|277988.4.peg.920"/>
<organism evidence="11 13">
    <name type="scientific">Thermococcus thioreducens</name>
    <dbReference type="NCBI Taxonomy" id="277988"/>
    <lineage>
        <taxon>Archaea</taxon>
        <taxon>Methanobacteriati</taxon>
        <taxon>Methanobacteriota</taxon>
        <taxon>Thermococci</taxon>
        <taxon>Thermococcales</taxon>
        <taxon>Thermococcaceae</taxon>
        <taxon>Thermococcus</taxon>
    </lineage>
</organism>
<dbReference type="Gene3D" id="3.90.550.10">
    <property type="entry name" value="Spore Coat Polysaccharide Biosynthesis Protein SpsA, Chain A"/>
    <property type="match status" value="1"/>
</dbReference>
<dbReference type="InterPro" id="IPR029044">
    <property type="entry name" value="Nucleotide-diphossugar_trans"/>
</dbReference>
<comment type="cofactor">
    <cofactor evidence="8">
        <name>Mg(2+)</name>
        <dbReference type="ChEBI" id="CHEBI:18420"/>
    </cofactor>
</comment>
<dbReference type="OrthoDB" id="28434at2157"/>
<protein>
    <recommendedName>
        <fullName evidence="8">Probable molybdenum cofactor guanylyltransferase</fullName>
        <shortName evidence="8">MoCo guanylyltransferase</shortName>
        <ecNumber evidence="8">2.7.7.77</ecNumber>
    </recommendedName>
    <alternativeName>
        <fullName evidence="8">GTP:molybdopterin guanylyltransferase</fullName>
    </alternativeName>
    <alternativeName>
        <fullName evidence="8">Mo-MPT guanylyltransferase</fullName>
    </alternativeName>
    <alternativeName>
        <fullName evidence="8">Molybdopterin guanylyltransferase</fullName>
    </alternativeName>
    <alternativeName>
        <fullName evidence="8">Molybdopterin-guanine dinucleotide synthase</fullName>
        <shortName evidence="8">MGD synthase</shortName>
    </alternativeName>
</protein>
<dbReference type="GO" id="GO:0061603">
    <property type="term" value="F:molybdenum cofactor guanylyltransferase activity"/>
    <property type="evidence" value="ECO:0007669"/>
    <property type="project" value="UniProtKB-EC"/>
</dbReference>
<evidence type="ECO:0000313" key="15">
    <source>
        <dbReference type="Proteomes" id="UP000250136"/>
    </source>
</evidence>
<keyword evidence="10" id="KW-0548">Nucleotidyltransferase</keyword>
<evidence type="ECO:0000259" key="9">
    <source>
        <dbReference type="Pfam" id="PF12804"/>
    </source>
</evidence>
<dbReference type="KEGG" id="ttd:A3L14_03180"/>
<dbReference type="PANTHER" id="PTHR19136:SF81">
    <property type="entry name" value="MOLYBDENUM COFACTOR GUANYLYLTRANSFERASE"/>
    <property type="match status" value="1"/>
</dbReference>
<dbReference type="GO" id="GO:0005525">
    <property type="term" value="F:GTP binding"/>
    <property type="evidence" value="ECO:0007669"/>
    <property type="project" value="UniProtKB-UniRule"/>
</dbReference>
<dbReference type="NCBIfam" id="NF001457">
    <property type="entry name" value="PRK00317.1-3"/>
    <property type="match status" value="1"/>
</dbReference>
<dbReference type="STRING" id="277988.SAMN05216170_1641"/>
<evidence type="ECO:0000256" key="3">
    <source>
        <dbReference type="ARBA" id="ARBA00022723"/>
    </source>
</evidence>
<dbReference type="Proteomes" id="UP000051862">
    <property type="component" value="Unassembled WGS sequence"/>
</dbReference>
<comment type="similarity">
    <text evidence="8">Belongs to the MobA family.</text>
</comment>
<keyword evidence="5 8" id="KW-0460">Magnesium</keyword>
<dbReference type="EMBL" id="FOIW01000002">
    <property type="protein sequence ID" value="SEW11097.1"/>
    <property type="molecule type" value="Genomic_DNA"/>
</dbReference>
<dbReference type="Pfam" id="PF12804">
    <property type="entry name" value="NTP_transf_3"/>
    <property type="match status" value="1"/>
</dbReference>
<dbReference type="HAMAP" id="MF_00316">
    <property type="entry name" value="MobA"/>
    <property type="match status" value="1"/>
</dbReference>
<comment type="caution">
    <text evidence="8">Lacks conserved residue(s) required for the propagation of feature annotation.</text>
</comment>
<dbReference type="CDD" id="cd02503">
    <property type="entry name" value="MobA"/>
    <property type="match status" value="1"/>
</dbReference>
<feature type="binding site" evidence="8">
    <location>
        <position position="92"/>
    </location>
    <ligand>
        <name>Mg(2+)</name>
        <dbReference type="ChEBI" id="CHEBI:18420"/>
    </ligand>
</feature>
<evidence type="ECO:0000256" key="7">
    <source>
        <dbReference type="ARBA" id="ARBA00023150"/>
    </source>
</evidence>
<evidence type="ECO:0000256" key="2">
    <source>
        <dbReference type="ARBA" id="ARBA00022679"/>
    </source>
</evidence>
<keyword evidence="3 8" id="KW-0479">Metal-binding</keyword>
<dbReference type="RefSeq" id="WP_055429094.1">
    <property type="nucleotide sequence ID" value="NZ_CP015105.1"/>
</dbReference>
<gene>
    <name evidence="8" type="primary">mobA</name>
    <name evidence="10" type="ORF">A3L14_03180</name>
    <name evidence="11" type="ORF">AMR53_04385</name>
    <name evidence="12" type="ORF">SAMN05216170_1641</name>
</gene>
<dbReference type="GeneID" id="33333392"/>
<dbReference type="PANTHER" id="PTHR19136">
    <property type="entry name" value="MOLYBDENUM COFACTOR GUANYLYLTRANSFERASE"/>
    <property type="match status" value="1"/>
</dbReference>
<keyword evidence="7 8" id="KW-0501">Molybdenum cofactor biosynthesis</keyword>
<evidence type="ECO:0000313" key="14">
    <source>
        <dbReference type="Proteomes" id="UP000182125"/>
    </source>
</evidence>
<keyword evidence="2 8" id="KW-0808">Transferase</keyword>
<dbReference type="EMBL" id="CP015105">
    <property type="protein sequence ID" value="ASJ11951.1"/>
    <property type="molecule type" value="Genomic_DNA"/>
</dbReference>
<comment type="function">
    <text evidence="8">Transfers a GMP moiety from GTP to Mo-molybdopterin (Mo-MPT) cofactor (Moco or molybdenum cofactor) to form Mo-molybdopterin guanine dinucleotide (Mo-MGD) cofactor.</text>
</comment>
<feature type="domain" description="MobA-like NTP transferase" evidence="9">
    <location>
        <begin position="3"/>
        <end position="157"/>
    </location>
</feature>
<keyword evidence="15" id="KW-1185">Reference proteome</keyword>
<evidence type="ECO:0000256" key="4">
    <source>
        <dbReference type="ARBA" id="ARBA00022741"/>
    </source>
</evidence>
<reference evidence="12 14" key="3">
    <citation type="submission" date="2016-10" db="EMBL/GenBank/DDBJ databases">
        <authorList>
            <person name="de Groot N.N."/>
        </authorList>
    </citation>
    <scope>NUCLEOTIDE SEQUENCE [LARGE SCALE GENOMIC DNA]</scope>
    <source>
        <strain evidence="12 14">OGL-20</strain>
    </source>
</reference>
<comment type="subcellular location">
    <subcellularLocation>
        <location evidence="8">Cytoplasm</location>
    </subcellularLocation>
</comment>
<dbReference type="AlphaFoldDB" id="A0A0Q2MSV7"/>
<feature type="binding site" evidence="8">
    <location>
        <position position="18"/>
    </location>
    <ligand>
        <name>GTP</name>
        <dbReference type="ChEBI" id="CHEBI:37565"/>
    </ligand>
</feature>
<accession>A0A0Q2MSV7</accession>
<proteinExistence type="inferred from homology"/>
<evidence type="ECO:0000313" key="12">
    <source>
        <dbReference type="EMBL" id="SEW11097.1"/>
    </source>
</evidence>
<name>A0A0Q2MSV7_9EURY</name>
<evidence type="ECO:0000256" key="1">
    <source>
        <dbReference type="ARBA" id="ARBA00022490"/>
    </source>
</evidence>
<dbReference type="Proteomes" id="UP000182125">
    <property type="component" value="Unassembled WGS sequence"/>
</dbReference>
<dbReference type="GO" id="GO:0046872">
    <property type="term" value="F:metal ion binding"/>
    <property type="evidence" value="ECO:0007669"/>
    <property type="project" value="UniProtKB-KW"/>
</dbReference>
<feature type="binding site" evidence="8">
    <location>
        <position position="67"/>
    </location>
    <ligand>
        <name>GTP</name>
        <dbReference type="ChEBI" id="CHEBI:37565"/>
    </ligand>
</feature>
<evidence type="ECO:0000313" key="10">
    <source>
        <dbReference type="EMBL" id="ASJ11951.1"/>
    </source>
</evidence>
<dbReference type="Proteomes" id="UP000250136">
    <property type="component" value="Chromosome"/>
</dbReference>
<comment type="domain">
    <text evidence="8">The N-terminal domain determines nucleotide recognition and specific binding, while the C-terminal domain determines the specific binding to the target protein.</text>
</comment>
<sequence length="193" mass="21693">MLGILLAGGKSRRFERDKLLFRVDGKPLIQYAFERLESASLIDKIVVVASPENARALEELGYRVVVDRMLLGPISGVYTALGLGDAFIVAGDMPLIVPEFVDYIIARFERSGGRVCVPRWENGYLEPLHAVYPAEFRSVLEQRIGNGDYALNRAIRSTDACYIGLESVPEEWLLGLFNVNRKEDLKKLSRTLF</sequence>
<dbReference type="EC" id="2.7.7.77" evidence="8"/>
<dbReference type="InterPro" id="IPR013482">
    <property type="entry name" value="Molybde_CF_guanTrfase"/>
</dbReference>
<dbReference type="SUPFAM" id="SSF53448">
    <property type="entry name" value="Nucleotide-diphospho-sugar transferases"/>
    <property type="match status" value="1"/>
</dbReference>
<comment type="catalytic activity">
    <reaction evidence="8">
        <text>Mo-molybdopterin + GTP + H(+) = Mo-molybdopterin guanine dinucleotide + diphosphate</text>
        <dbReference type="Rhea" id="RHEA:34243"/>
        <dbReference type="ChEBI" id="CHEBI:15378"/>
        <dbReference type="ChEBI" id="CHEBI:33019"/>
        <dbReference type="ChEBI" id="CHEBI:37565"/>
        <dbReference type="ChEBI" id="CHEBI:71302"/>
        <dbReference type="ChEBI" id="CHEBI:71310"/>
        <dbReference type="EC" id="2.7.7.77"/>
    </reaction>
</comment>
<dbReference type="GO" id="GO:0005737">
    <property type="term" value="C:cytoplasm"/>
    <property type="evidence" value="ECO:0007669"/>
    <property type="project" value="UniProtKB-SubCell"/>
</dbReference>
<evidence type="ECO:0000313" key="13">
    <source>
        <dbReference type="Proteomes" id="UP000051862"/>
    </source>
</evidence>
<reference evidence="10 15" key="2">
    <citation type="submission" date="2016-04" db="EMBL/GenBank/DDBJ databases">
        <title>Complete genome sequence of Thermococcus thioreducens type strain OGL-20P.</title>
        <authorList>
            <person name="Oger P.M."/>
        </authorList>
    </citation>
    <scope>NUCLEOTIDE SEQUENCE [LARGE SCALE GENOMIC DNA]</scope>
    <source>
        <strain evidence="10 15">OGL-20P</strain>
    </source>
</reference>
<evidence type="ECO:0000256" key="8">
    <source>
        <dbReference type="HAMAP-Rule" id="MF_00316"/>
    </source>
</evidence>
<dbReference type="GO" id="GO:0006777">
    <property type="term" value="P:Mo-molybdopterin cofactor biosynthetic process"/>
    <property type="evidence" value="ECO:0007669"/>
    <property type="project" value="UniProtKB-KW"/>
</dbReference>
<feature type="binding site" evidence="8">
    <location>
        <position position="92"/>
    </location>
    <ligand>
        <name>GTP</name>
        <dbReference type="ChEBI" id="CHEBI:37565"/>
    </ligand>
</feature>
<evidence type="ECO:0000313" key="11">
    <source>
        <dbReference type="EMBL" id="KQH82823.1"/>
    </source>
</evidence>
<keyword evidence="6 8" id="KW-0342">GTP-binding</keyword>
<dbReference type="EMBL" id="LIXN01000006">
    <property type="protein sequence ID" value="KQH82823.1"/>
    <property type="molecule type" value="Genomic_DNA"/>
</dbReference>
<evidence type="ECO:0000256" key="5">
    <source>
        <dbReference type="ARBA" id="ARBA00022842"/>
    </source>
</evidence>
<feature type="binding site" evidence="8">
    <location>
        <begin position="6"/>
        <end position="8"/>
    </location>
    <ligand>
        <name>GTP</name>
        <dbReference type="ChEBI" id="CHEBI:37565"/>
    </ligand>
</feature>
<keyword evidence="1 8" id="KW-0963">Cytoplasm</keyword>
<reference evidence="11 13" key="1">
    <citation type="submission" date="2015-08" db="EMBL/GenBank/DDBJ databases">
        <title>Thermococcus thioreducens DSM 14981 genome sequencing.</title>
        <authorList>
            <person name="Hong S.-J."/>
            <person name="Kim M.-C."/>
            <person name="Shin J.-H."/>
        </authorList>
    </citation>
    <scope>NUCLEOTIDE SEQUENCE [LARGE SCALE GENOMIC DNA]</scope>
    <source>
        <strain evidence="11 13">DSM 14981</strain>
    </source>
</reference>